<dbReference type="EMBL" id="JAQIOY010000009">
    <property type="protein sequence ID" value="MDA7426404.1"/>
    <property type="molecule type" value="Genomic_DNA"/>
</dbReference>
<dbReference type="Pfam" id="PF01571">
    <property type="entry name" value="GCV_T"/>
    <property type="match status" value="1"/>
</dbReference>
<gene>
    <name evidence="7" type="ORF">PFY00_16845</name>
</gene>
<dbReference type="Proteomes" id="UP001210720">
    <property type="component" value="Unassembled WGS sequence"/>
</dbReference>
<dbReference type="Gene3D" id="3.30.1360.120">
    <property type="entry name" value="Probable tRNA modification gtpase trme, domain 1"/>
    <property type="match status" value="1"/>
</dbReference>
<dbReference type="SUPFAM" id="SSF51905">
    <property type="entry name" value="FAD/NAD(P)-binding domain"/>
    <property type="match status" value="1"/>
</dbReference>
<dbReference type="Gene3D" id="3.50.50.60">
    <property type="entry name" value="FAD/NAD(P)-binding domain"/>
    <property type="match status" value="1"/>
</dbReference>
<dbReference type="InterPro" id="IPR013977">
    <property type="entry name" value="GcvT_C"/>
</dbReference>
<dbReference type="SUPFAM" id="SSF54373">
    <property type="entry name" value="FAD-linked reductases, C-terminal domain"/>
    <property type="match status" value="1"/>
</dbReference>
<dbReference type="InterPro" id="IPR006076">
    <property type="entry name" value="FAD-dep_OxRdtase"/>
</dbReference>
<dbReference type="InterPro" id="IPR028896">
    <property type="entry name" value="GcvT/YgfZ/DmdA"/>
</dbReference>
<dbReference type="RefSeq" id="WP_271433760.1">
    <property type="nucleotide sequence ID" value="NZ_JAQIOY010000009.1"/>
</dbReference>
<dbReference type="PANTHER" id="PTHR43757:SF2">
    <property type="entry name" value="AMINOMETHYLTRANSFERASE, MITOCHONDRIAL"/>
    <property type="match status" value="1"/>
</dbReference>
<feature type="domain" description="FAD dependent oxidoreductase central" evidence="6">
    <location>
        <begin position="383"/>
        <end position="437"/>
    </location>
</feature>
<comment type="similarity">
    <text evidence="1">Belongs to the GcvT family.</text>
</comment>
<dbReference type="InterPro" id="IPR032503">
    <property type="entry name" value="FAO_M"/>
</dbReference>
<dbReference type="InterPro" id="IPR027266">
    <property type="entry name" value="TrmE/GcvT-like"/>
</dbReference>
<evidence type="ECO:0000313" key="7">
    <source>
        <dbReference type="EMBL" id="MDA7426404.1"/>
    </source>
</evidence>
<feature type="domain" description="GCVT N-terminal" evidence="4">
    <location>
        <begin position="440"/>
        <end position="715"/>
    </location>
</feature>
<name>A0ABT4XWR5_9RHOB</name>
<feature type="domain" description="FAD dependent oxidoreductase" evidence="3">
    <location>
        <begin position="12"/>
        <end position="380"/>
    </location>
</feature>
<dbReference type="Pfam" id="PF08669">
    <property type="entry name" value="GCV_T_C"/>
    <property type="match status" value="1"/>
</dbReference>
<sequence length="823" mass="92079">MSDSATFPTTARVVIIGGGAVGASCAYHIAKAGWDVVLLEKNELTAGSTWHAAGNCPSFSTSWAVMNMQRYSLELYRTLADEVDYPMNYHVTGSIRLAHSKERMMEFERACSMGNYQGLTLNMMTNDEMKAMYPFLETHDLEGGMYDPDDGDIDPAQLTQALAKGARMAGAKIERFCPATGVSRENGEWIVHTPKGDIRCEKVVNAAGYYAQRVGEWFKPYGGRTVPMATMSHQYFLTEEIPAIKEWCESTGNRKLPLLRDVDSSYYLRQEKYGLNLGPYERNCKGHWMTPDDPMPEDFSFQLYPDDLDRLEWYIEDAMARVPLLGEGGVGRNINGPIPYAPDGLPLIGPMPGVPNAYEACVFTFGITQGGGAGKVLAEWVTEGQTEWDMWAVDPRRYTDYTDQDYCDKKAMEVYGHEYAMHFPWHEWPAARDKKLSPAHDRVKELGGVMGAYNGWERANWFAQEGDDTSEESTHTWDRSGPWEPRIREECEAVRDAAGILDLPGFSRYRLQGEGAAEFLRGLCTGGIPKVGRIGLLYFADDRGRIVTEMSAMRLDEDFFFLITAATAQWHDLEWLQKHMPSDAGFTLTDVTREFSCQILAGPKSRDILAGLTEADLSQPWLTHQSAQLGDTWVQLVRVSFAGELGWEVHSKIEDTAAVYDMLLEAGQPHGLKPFGMYALNSLRIEKGYRAWKGDLSTDYTLFEGGLDRFVKLDKPQDFPGKAALLSEKQKGSAKRFVTLLVEAGDCDAPYMSTLWHGDDVVGETTSGAWGYRIGASVALGMVRSDLAEPGTELQVNIYGQMCRAVVQEDRPLWDPENERLRA</sequence>
<dbReference type="InterPro" id="IPR036188">
    <property type="entry name" value="FAD/NAD-bd_sf"/>
</dbReference>
<evidence type="ECO:0000259" key="6">
    <source>
        <dbReference type="Pfam" id="PF16350"/>
    </source>
</evidence>
<dbReference type="Gene3D" id="3.30.70.1400">
    <property type="entry name" value="Aminomethyltransferase beta-barrel domains"/>
    <property type="match status" value="1"/>
</dbReference>
<dbReference type="PANTHER" id="PTHR43757">
    <property type="entry name" value="AMINOMETHYLTRANSFERASE"/>
    <property type="match status" value="1"/>
</dbReference>
<accession>A0ABT4XWR5</accession>
<evidence type="ECO:0000259" key="4">
    <source>
        <dbReference type="Pfam" id="PF01571"/>
    </source>
</evidence>
<dbReference type="SUPFAM" id="SSF103025">
    <property type="entry name" value="Folate-binding domain"/>
    <property type="match status" value="1"/>
</dbReference>
<dbReference type="SUPFAM" id="SSF101790">
    <property type="entry name" value="Aminomethyltransferase beta-barrel domain"/>
    <property type="match status" value="1"/>
</dbReference>
<dbReference type="InterPro" id="IPR006222">
    <property type="entry name" value="GCVT_N"/>
</dbReference>
<dbReference type="Gene3D" id="3.30.9.10">
    <property type="entry name" value="D-Amino Acid Oxidase, subunit A, domain 2"/>
    <property type="match status" value="1"/>
</dbReference>
<comment type="caution">
    <text evidence="7">The sequence shown here is derived from an EMBL/GenBank/DDBJ whole genome shotgun (WGS) entry which is preliminary data.</text>
</comment>
<feature type="domain" description="Aminomethyltransferase C-terminal" evidence="5">
    <location>
        <begin position="735"/>
        <end position="815"/>
    </location>
</feature>
<dbReference type="InterPro" id="IPR029043">
    <property type="entry name" value="GcvT/YgfZ_C"/>
</dbReference>
<evidence type="ECO:0000259" key="3">
    <source>
        <dbReference type="Pfam" id="PF01266"/>
    </source>
</evidence>
<evidence type="ECO:0000256" key="1">
    <source>
        <dbReference type="ARBA" id="ARBA00008609"/>
    </source>
</evidence>
<protein>
    <submittedName>
        <fullName evidence="7">FAD-dependent oxidoreductase</fullName>
    </submittedName>
</protein>
<dbReference type="Pfam" id="PF16350">
    <property type="entry name" value="FAO_M"/>
    <property type="match status" value="1"/>
</dbReference>
<reference evidence="7 8" key="1">
    <citation type="submission" date="2023-01" db="EMBL/GenBank/DDBJ databases">
        <title>Thalassococcus onchidii sp. nov., isolated from a marine invertebrate from the South China Sea.</title>
        <authorList>
            <person name="Xu S."/>
            <person name="Liu Z."/>
            <person name="Xu Y."/>
        </authorList>
    </citation>
    <scope>NUCLEOTIDE SEQUENCE [LARGE SCALE GENOMIC DNA]</scope>
    <source>
        <strain evidence="7 8">KCTC 32084</strain>
    </source>
</reference>
<dbReference type="Gene3D" id="2.40.30.110">
    <property type="entry name" value="Aminomethyltransferase beta-barrel domains"/>
    <property type="match status" value="1"/>
</dbReference>
<keyword evidence="2" id="KW-0560">Oxidoreductase</keyword>
<organism evidence="7 8">
    <name type="scientific">Thalassococcus lentus</name>
    <dbReference type="NCBI Taxonomy" id="1210524"/>
    <lineage>
        <taxon>Bacteria</taxon>
        <taxon>Pseudomonadati</taxon>
        <taxon>Pseudomonadota</taxon>
        <taxon>Alphaproteobacteria</taxon>
        <taxon>Rhodobacterales</taxon>
        <taxon>Roseobacteraceae</taxon>
        <taxon>Thalassococcus</taxon>
    </lineage>
</organism>
<evidence type="ECO:0000259" key="5">
    <source>
        <dbReference type="Pfam" id="PF08669"/>
    </source>
</evidence>
<evidence type="ECO:0000313" key="8">
    <source>
        <dbReference type="Proteomes" id="UP001210720"/>
    </source>
</evidence>
<dbReference type="Pfam" id="PF01266">
    <property type="entry name" value="DAO"/>
    <property type="match status" value="1"/>
</dbReference>
<proteinExistence type="inferred from homology"/>
<keyword evidence="8" id="KW-1185">Reference proteome</keyword>
<evidence type="ECO:0000256" key="2">
    <source>
        <dbReference type="ARBA" id="ARBA00023002"/>
    </source>
</evidence>